<accession>A0A5P1FDQ5</accession>
<dbReference type="InterPro" id="IPR040348">
    <property type="entry name" value="POLAR-like"/>
</dbReference>
<feature type="coiled-coil region" evidence="1">
    <location>
        <begin position="330"/>
        <end position="364"/>
    </location>
</feature>
<dbReference type="OrthoDB" id="1701885at2759"/>
<organism evidence="3 4">
    <name type="scientific">Asparagus officinalis</name>
    <name type="common">Garden asparagus</name>
    <dbReference type="NCBI Taxonomy" id="4686"/>
    <lineage>
        <taxon>Eukaryota</taxon>
        <taxon>Viridiplantae</taxon>
        <taxon>Streptophyta</taxon>
        <taxon>Embryophyta</taxon>
        <taxon>Tracheophyta</taxon>
        <taxon>Spermatophyta</taxon>
        <taxon>Magnoliopsida</taxon>
        <taxon>Liliopsida</taxon>
        <taxon>Asparagales</taxon>
        <taxon>Asparagaceae</taxon>
        <taxon>Asparagoideae</taxon>
        <taxon>Asparagus</taxon>
    </lineage>
</organism>
<dbReference type="EMBL" id="CM007383">
    <property type="protein sequence ID" value="ONK76194.1"/>
    <property type="molecule type" value="Genomic_DNA"/>
</dbReference>
<dbReference type="Gramene" id="ONK76194">
    <property type="protein sequence ID" value="ONK76194"/>
    <property type="gene ID" value="A4U43_C03F24950"/>
</dbReference>
<evidence type="ECO:0000313" key="3">
    <source>
        <dbReference type="EMBL" id="ONK76194.1"/>
    </source>
</evidence>
<evidence type="ECO:0000256" key="2">
    <source>
        <dbReference type="SAM" id="MobiDB-lite"/>
    </source>
</evidence>
<dbReference type="Proteomes" id="UP000243459">
    <property type="component" value="Chromosome 3"/>
</dbReference>
<feature type="compositionally biased region" description="Polar residues" evidence="2">
    <location>
        <begin position="465"/>
        <end position="485"/>
    </location>
</feature>
<dbReference type="AlphaFoldDB" id="A0A5P1FDQ5"/>
<sequence length="603" mass="68372">METRFNQKRAESDSCPFRKFIRRHISKDDAYSSKESSLEASVASASGNNGDHSMIQEEFVSDESALLSLHPWIFKKESYQEGTNNGVEKSRGSLRSRRFRRFSVKPVTFTGNYMKPFAEQVEMDEYCIDSPPNSPTPILRPFVVTDERKIISKSSFDYFSMRHENPLLKEDDLHKEADMINSVAKRAVTGAPLLPNSGKMKRKSSELQDGSVEASNSVNPCKILQLEVSQERVLPFCIGISIGMIFALLFKGTEVDKLNKSLKQTEDLVQDLQEELEMKDSLSLKELTYGIHENRKLKHWNSKSKEPIELCQEENLTHSASQDECECPNLNRTEENAESLRKIEAELEAELERLEENMNACSLEQRIADLELDSDIIADVVHGELRADNITREILENQANSSCNTSSASTAQTYNANYSVSPKELSLRLHQMIQSRLEERIIELEKELLRSQRQLQGMETERVSPQRTLSNSGTGFSSTHKSPRAMQSNSALVHPFCLNLSGDALNAYDEAYAEFMQMSEKKESPPSSINKGEWIDGYNSISSGRSLPWESNFWSLGSEEEDDESDCFTDEEGKMLIQQLVEKTKQGSPALINARKMFLLMDE</sequence>
<dbReference type="GO" id="GO:0008356">
    <property type="term" value="P:asymmetric cell division"/>
    <property type="evidence" value="ECO:0007669"/>
    <property type="project" value="InterPro"/>
</dbReference>
<gene>
    <name evidence="3" type="ORF">A4U43_C03F24950</name>
</gene>
<proteinExistence type="predicted"/>
<keyword evidence="1" id="KW-0175">Coiled coil</keyword>
<reference evidence="4" key="1">
    <citation type="journal article" date="2017" name="Nat. Commun.">
        <title>The asparagus genome sheds light on the origin and evolution of a young Y chromosome.</title>
        <authorList>
            <person name="Harkess A."/>
            <person name="Zhou J."/>
            <person name="Xu C."/>
            <person name="Bowers J.E."/>
            <person name="Van der Hulst R."/>
            <person name="Ayyampalayam S."/>
            <person name="Mercati F."/>
            <person name="Riccardi P."/>
            <person name="McKain M.R."/>
            <person name="Kakrana A."/>
            <person name="Tang H."/>
            <person name="Ray J."/>
            <person name="Groenendijk J."/>
            <person name="Arikit S."/>
            <person name="Mathioni S.M."/>
            <person name="Nakano M."/>
            <person name="Shan H."/>
            <person name="Telgmann-Rauber A."/>
            <person name="Kanno A."/>
            <person name="Yue Z."/>
            <person name="Chen H."/>
            <person name="Li W."/>
            <person name="Chen Y."/>
            <person name="Xu X."/>
            <person name="Zhang Y."/>
            <person name="Luo S."/>
            <person name="Chen H."/>
            <person name="Gao J."/>
            <person name="Mao Z."/>
            <person name="Pires J.C."/>
            <person name="Luo M."/>
            <person name="Kudrna D."/>
            <person name="Wing R.A."/>
            <person name="Meyers B.C."/>
            <person name="Yi K."/>
            <person name="Kong H."/>
            <person name="Lavrijsen P."/>
            <person name="Sunseri F."/>
            <person name="Falavigna A."/>
            <person name="Ye Y."/>
            <person name="Leebens-Mack J.H."/>
            <person name="Chen G."/>
        </authorList>
    </citation>
    <scope>NUCLEOTIDE SEQUENCE [LARGE SCALE GENOMIC DNA]</scope>
    <source>
        <strain evidence="4">cv. DH0086</strain>
    </source>
</reference>
<feature type="region of interest" description="Disordered" evidence="2">
    <location>
        <begin position="456"/>
        <end position="485"/>
    </location>
</feature>
<feature type="coiled-coil region" evidence="1">
    <location>
        <begin position="255"/>
        <end position="282"/>
    </location>
</feature>
<name>A0A5P1FDQ5_ASPOF</name>
<dbReference type="OMA" id="HDANYPV"/>
<protein>
    <submittedName>
        <fullName evidence="3">Uncharacterized protein</fullName>
    </submittedName>
</protein>
<dbReference type="PANTHER" id="PTHR33476:SF7">
    <property type="entry name" value="EMB|CAB62613.1"/>
    <property type="match status" value="1"/>
</dbReference>
<keyword evidence="4" id="KW-1185">Reference proteome</keyword>
<evidence type="ECO:0000256" key="1">
    <source>
        <dbReference type="SAM" id="Coils"/>
    </source>
</evidence>
<evidence type="ECO:0000313" key="4">
    <source>
        <dbReference type="Proteomes" id="UP000243459"/>
    </source>
</evidence>
<dbReference type="PANTHER" id="PTHR33476">
    <property type="entry name" value="EMB|CAB62613.1"/>
    <property type="match status" value="1"/>
</dbReference>